<name>A0ABS9K7L2_9RHOO</name>
<dbReference type="EMBL" id="JAKLTN010000009">
    <property type="protein sequence ID" value="MCG2579153.1"/>
    <property type="molecule type" value="Genomic_DNA"/>
</dbReference>
<proteinExistence type="predicted"/>
<keyword evidence="2" id="KW-1185">Reference proteome</keyword>
<organism evidence="1 2">
    <name type="scientific">Dechloromonas hankyongensis</name>
    <dbReference type="NCBI Taxonomy" id="2908002"/>
    <lineage>
        <taxon>Bacteria</taxon>
        <taxon>Pseudomonadati</taxon>
        <taxon>Pseudomonadota</taxon>
        <taxon>Betaproteobacteria</taxon>
        <taxon>Rhodocyclales</taxon>
        <taxon>Azonexaceae</taxon>
        <taxon>Dechloromonas</taxon>
    </lineage>
</organism>
<dbReference type="RefSeq" id="WP_275712619.1">
    <property type="nucleotide sequence ID" value="NZ_JAKLTN010000009.1"/>
</dbReference>
<accession>A0ABS9K7L2</accession>
<evidence type="ECO:0000313" key="2">
    <source>
        <dbReference type="Proteomes" id="UP001165384"/>
    </source>
</evidence>
<gene>
    <name evidence="1" type="ORF">LZ012_19355</name>
</gene>
<sequence length="96" mass="10178">MGAIRINDLPINRALDRQAMSSLRGGLGEGNWVFGWMVPYAPQSSSLLPVVNNFVQTNNYIGQVVNETQTIAISNTGANSNITAALIGSQGNTGSR</sequence>
<dbReference type="Proteomes" id="UP001165384">
    <property type="component" value="Unassembled WGS sequence"/>
</dbReference>
<evidence type="ECO:0000313" key="1">
    <source>
        <dbReference type="EMBL" id="MCG2579153.1"/>
    </source>
</evidence>
<reference evidence="1" key="1">
    <citation type="submission" date="2022-01" db="EMBL/GenBank/DDBJ databases">
        <authorList>
            <person name="Jo J.-H."/>
            <person name="Im W.-T."/>
        </authorList>
    </citation>
    <scope>NUCLEOTIDE SEQUENCE</scope>
    <source>
        <strain evidence="1">XY25</strain>
    </source>
</reference>
<comment type="caution">
    <text evidence="1">The sequence shown here is derived from an EMBL/GenBank/DDBJ whole genome shotgun (WGS) entry which is preliminary data.</text>
</comment>
<protein>
    <submittedName>
        <fullName evidence="1">Uncharacterized protein</fullName>
    </submittedName>
</protein>